<proteinExistence type="predicted"/>
<evidence type="ECO:0000256" key="1">
    <source>
        <dbReference type="SAM" id="MobiDB-lite"/>
    </source>
</evidence>
<evidence type="ECO:0000313" key="4">
    <source>
        <dbReference type="Proteomes" id="UP000037784"/>
    </source>
</evidence>
<reference evidence="2 4" key="1">
    <citation type="journal article" date="2015" name="Genome Announc.">
        <title>Draft Genome Sequence of a Heterotrophic Facultative Anaerobic Thermophilic Bacterium, Ardenticatena maritima Strain 110ST.</title>
        <authorList>
            <person name="Kawaichi S."/>
            <person name="Yoshida T."/>
            <person name="Sako Y."/>
            <person name="Nakamura R."/>
        </authorList>
    </citation>
    <scope>NUCLEOTIDE SEQUENCE [LARGE SCALE GENOMIC DNA]</scope>
    <source>
        <strain evidence="2 4">110S</strain>
    </source>
</reference>
<dbReference type="STRING" id="872965.SE16_02985"/>
<feature type="compositionally biased region" description="Pro residues" evidence="1">
    <location>
        <begin position="122"/>
        <end position="132"/>
    </location>
</feature>
<dbReference type="EMBL" id="BBZA01000059">
    <property type="protein sequence ID" value="GAP62461.1"/>
    <property type="molecule type" value="Genomic_DNA"/>
</dbReference>
<dbReference type="InParanoid" id="A0A0M8K7M3"/>
<reference evidence="3 5" key="2">
    <citation type="submission" date="2015-07" db="EMBL/GenBank/DDBJ databases">
        <title>Whole genome sequence of Ardenticatena maritima DSM 23922.</title>
        <authorList>
            <person name="Hemp J."/>
            <person name="Ward L.M."/>
            <person name="Pace L.A."/>
            <person name="Fischer W.W."/>
        </authorList>
    </citation>
    <scope>NUCLEOTIDE SEQUENCE [LARGE SCALE GENOMIC DNA]</scope>
    <source>
        <strain evidence="3 5">110S</strain>
    </source>
</reference>
<dbReference type="EMBL" id="LGKN01000003">
    <property type="protein sequence ID" value="KPL89428.1"/>
    <property type="molecule type" value="Genomic_DNA"/>
</dbReference>
<sequence length="273" mass="29908">MLKTLWWLWLLLAGFGVGVLLAWGPLAPQPGTQSPAELRPDVRRDMLFLIADTYAYEHDLRKARERFAALNLTNPTPIFTLLVDEALREGREEEARRLAQLAVALEYDTPVLRALAHTATPTPTPTPSPTPSPDVGATPQPSPSAEAVQGRYEWVVVERRPLTCAEQPGDAPLLVVYVEDADGKPLSGVPLLAQSETDTQRFFTGLKPDNPGYADLEVAGSRYTVRVDQGQSEVALDLTMPSENAKCSQLSTEEAATAIRGWVVRFRRVSPAP</sequence>
<accession>A0A0M8K7M3</accession>
<comment type="caution">
    <text evidence="2">The sequence shown here is derived from an EMBL/GenBank/DDBJ whole genome shotgun (WGS) entry which is preliminary data.</text>
</comment>
<evidence type="ECO:0000313" key="3">
    <source>
        <dbReference type="EMBL" id="KPL89428.1"/>
    </source>
</evidence>
<reference evidence="4" key="3">
    <citation type="submission" date="2015-08" db="EMBL/GenBank/DDBJ databases">
        <title>Draft Genome Sequence of a Heterotrophic Facultative Anaerobic Bacterium Ardenticatena maritima Strain 110S.</title>
        <authorList>
            <person name="Kawaichi S."/>
            <person name="Yoshida T."/>
            <person name="Sako Y."/>
            <person name="Nakamura R."/>
        </authorList>
    </citation>
    <scope>NUCLEOTIDE SEQUENCE [LARGE SCALE GENOMIC DNA]</scope>
    <source>
        <strain evidence="4">110S</strain>
    </source>
</reference>
<evidence type="ECO:0000313" key="5">
    <source>
        <dbReference type="Proteomes" id="UP000050502"/>
    </source>
</evidence>
<dbReference type="AlphaFoldDB" id="A0A0M8K7M3"/>
<dbReference type="Proteomes" id="UP000050502">
    <property type="component" value="Unassembled WGS sequence"/>
</dbReference>
<gene>
    <name evidence="2" type="ORF">ARMA_0884</name>
    <name evidence="3" type="ORF">SE16_02985</name>
</gene>
<dbReference type="Proteomes" id="UP000037784">
    <property type="component" value="Unassembled WGS sequence"/>
</dbReference>
<keyword evidence="4" id="KW-1185">Reference proteome</keyword>
<organism evidence="2 4">
    <name type="scientific">Ardenticatena maritima</name>
    <dbReference type="NCBI Taxonomy" id="872965"/>
    <lineage>
        <taxon>Bacteria</taxon>
        <taxon>Bacillati</taxon>
        <taxon>Chloroflexota</taxon>
        <taxon>Ardenticatenia</taxon>
        <taxon>Ardenticatenales</taxon>
        <taxon>Ardenticatenaceae</taxon>
        <taxon>Ardenticatena</taxon>
    </lineage>
</organism>
<feature type="region of interest" description="Disordered" evidence="1">
    <location>
        <begin position="118"/>
        <end position="148"/>
    </location>
</feature>
<name>A0A0M8K7M3_9CHLR</name>
<evidence type="ECO:0000313" key="2">
    <source>
        <dbReference type="EMBL" id="GAP62461.1"/>
    </source>
</evidence>
<protein>
    <submittedName>
        <fullName evidence="2">Uncharacterized protein</fullName>
    </submittedName>
</protein>